<dbReference type="Proteomes" id="UP000769528">
    <property type="component" value="Unassembled WGS sequence"/>
</dbReference>
<dbReference type="AlphaFoldDB" id="A0A9P8PQM2"/>
<name>A0A9P8PQM2_9ASCO</name>
<evidence type="ECO:0000313" key="1">
    <source>
        <dbReference type="EMBL" id="KAH3675895.1"/>
    </source>
</evidence>
<evidence type="ECO:0000313" key="2">
    <source>
        <dbReference type="Proteomes" id="UP000769528"/>
    </source>
</evidence>
<reference evidence="1" key="1">
    <citation type="journal article" date="2021" name="Open Biol.">
        <title>Shared evolutionary footprints suggest mitochondrial oxidative damage underlies multiple complex I losses in fungi.</title>
        <authorList>
            <person name="Schikora-Tamarit M.A."/>
            <person name="Marcet-Houben M."/>
            <person name="Nosek J."/>
            <person name="Gabaldon T."/>
        </authorList>
    </citation>
    <scope>NUCLEOTIDE SEQUENCE</scope>
    <source>
        <strain evidence="1">CBS6341</strain>
    </source>
</reference>
<dbReference type="EMBL" id="JAEUBF010000694">
    <property type="protein sequence ID" value="KAH3675895.1"/>
    <property type="molecule type" value="Genomic_DNA"/>
</dbReference>
<proteinExistence type="predicted"/>
<protein>
    <submittedName>
        <fullName evidence="1">Uncharacterized protein</fullName>
    </submittedName>
</protein>
<gene>
    <name evidence="1" type="ORF">WICMUC_002465</name>
</gene>
<keyword evidence="2" id="KW-1185">Reference proteome</keyword>
<reference evidence="1" key="2">
    <citation type="submission" date="2021-01" db="EMBL/GenBank/DDBJ databases">
        <authorList>
            <person name="Schikora-Tamarit M.A."/>
        </authorList>
    </citation>
    <scope>NUCLEOTIDE SEQUENCE</scope>
    <source>
        <strain evidence="1">CBS6341</strain>
    </source>
</reference>
<accession>A0A9P8PQM2</accession>
<sequence length="88" mass="9810">MSATGAEDSKNPNTTLTTIKDAYVSAAAWHPNTIPQKNNRADRIFDKGKRCNRYPQTNSPIIYVALKTVPKFAKSLPFKLFFIPITPA</sequence>
<organism evidence="1 2">
    <name type="scientific">Wickerhamomyces mucosus</name>
    <dbReference type="NCBI Taxonomy" id="1378264"/>
    <lineage>
        <taxon>Eukaryota</taxon>
        <taxon>Fungi</taxon>
        <taxon>Dikarya</taxon>
        <taxon>Ascomycota</taxon>
        <taxon>Saccharomycotina</taxon>
        <taxon>Saccharomycetes</taxon>
        <taxon>Phaffomycetales</taxon>
        <taxon>Wickerhamomycetaceae</taxon>
        <taxon>Wickerhamomyces</taxon>
    </lineage>
</organism>
<comment type="caution">
    <text evidence="1">The sequence shown here is derived from an EMBL/GenBank/DDBJ whole genome shotgun (WGS) entry which is preliminary data.</text>
</comment>